<dbReference type="InterPro" id="IPR041657">
    <property type="entry name" value="HTH_17"/>
</dbReference>
<reference evidence="2 3" key="1">
    <citation type="submission" date="2019-08" db="EMBL/GenBank/DDBJ databases">
        <title>Genomes of Antarctic Bizionia species.</title>
        <authorList>
            <person name="Bowman J.P."/>
        </authorList>
    </citation>
    <scope>NUCLEOTIDE SEQUENCE [LARGE SCALE GENOMIC DNA]</scope>
    <source>
        <strain evidence="2 3">ADA-4</strain>
    </source>
</reference>
<evidence type="ECO:0000313" key="2">
    <source>
        <dbReference type="EMBL" id="TYB75722.1"/>
    </source>
</evidence>
<dbReference type="OrthoDB" id="1366685at2"/>
<accession>A0A5D0R2J0</accession>
<gene>
    <name evidence="2" type="ORF">ES674_12895</name>
</gene>
<feature type="domain" description="Helix-turn-helix" evidence="1">
    <location>
        <begin position="39"/>
        <end position="82"/>
    </location>
</feature>
<dbReference type="InterPro" id="IPR010093">
    <property type="entry name" value="SinI_DNA-bd"/>
</dbReference>
<evidence type="ECO:0000313" key="3">
    <source>
        <dbReference type="Proteomes" id="UP000323720"/>
    </source>
</evidence>
<dbReference type="AlphaFoldDB" id="A0A5D0R2J0"/>
<dbReference type="NCBIfam" id="TIGR01764">
    <property type="entry name" value="excise"/>
    <property type="match status" value="1"/>
</dbReference>
<dbReference type="SUPFAM" id="SSF46955">
    <property type="entry name" value="Putative DNA-binding domain"/>
    <property type="match status" value="1"/>
</dbReference>
<keyword evidence="3" id="KW-1185">Reference proteome</keyword>
<dbReference type="Pfam" id="PF12728">
    <property type="entry name" value="HTH_17"/>
    <property type="match status" value="1"/>
</dbReference>
<comment type="caution">
    <text evidence="2">The sequence shown here is derived from an EMBL/GenBank/DDBJ whole genome shotgun (WGS) entry which is preliminary data.</text>
</comment>
<organism evidence="2 3">
    <name type="scientific">Bizionia myxarmorum</name>
    <dbReference type="NCBI Taxonomy" id="291186"/>
    <lineage>
        <taxon>Bacteria</taxon>
        <taxon>Pseudomonadati</taxon>
        <taxon>Bacteroidota</taxon>
        <taxon>Flavobacteriia</taxon>
        <taxon>Flavobacteriales</taxon>
        <taxon>Flavobacteriaceae</taxon>
        <taxon>Bizionia</taxon>
    </lineage>
</organism>
<dbReference type="EMBL" id="VSKK01000004">
    <property type="protein sequence ID" value="TYB75722.1"/>
    <property type="molecule type" value="Genomic_DNA"/>
</dbReference>
<dbReference type="RefSeq" id="WP_148404643.1">
    <property type="nucleotide sequence ID" value="NZ_VSKK01000004.1"/>
</dbReference>
<name>A0A5D0R2J0_9FLAO</name>
<dbReference type="InterPro" id="IPR009061">
    <property type="entry name" value="DNA-bd_dom_put_sf"/>
</dbReference>
<sequence>MKTIFQVEELTKQELLGHIDALFEKRLSPLFSTKENTKLSIREAAEELGVVELTIHNYIKKGILPAFKIGRRVFIKRRDFDVALSEVKSLKYRR</sequence>
<evidence type="ECO:0000259" key="1">
    <source>
        <dbReference type="Pfam" id="PF12728"/>
    </source>
</evidence>
<proteinExistence type="predicted"/>
<protein>
    <submittedName>
        <fullName evidence="2">Helix-turn-helix domain-containing protein</fullName>
    </submittedName>
</protein>
<dbReference type="Proteomes" id="UP000323720">
    <property type="component" value="Unassembled WGS sequence"/>
</dbReference>
<dbReference type="GO" id="GO:0003677">
    <property type="term" value="F:DNA binding"/>
    <property type="evidence" value="ECO:0007669"/>
    <property type="project" value="InterPro"/>
</dbReference>